<dbReference type="InterPro" id="IPR011006">
    <property type="entry name" value="CheY-like_superfamily"/>
</dbReference>
<dbReference type="SUPFAM" id="SSF46894">
    <property type="entry name" value="C-terminal effector domain of the bipartite response regulators"/>
    <property type="match status" value="1"/>
</dbReference>
<feature type="modified residue" description="4-aspartylphosphate" evidence="3">
    <location>
        <position position="54"/>
    </location>
</feature>
<dbReference type="PANTHER" id="PTHR45566:SF1">
    <property type="entry name" value="HTH-TYPE TRANSCRIPTIONAL REGULATOR YHJB-RELATED"/>
    <property type="match status" value="1"/>
</dbReference>
<dbReference type="SMART" id="SM00448">
    <property type="entry name" value="REC"/>
    <property type="match status" value="1"/>
</dbReference>
<dbReference type="Proteomes" id="UP000484255">
    <property type="component" value="Unassembled WGS sequence"/>
</dbReference>
<evidence type="ECO:0000256" key="2">
    <source>
        <dbReference type="ARBA" id="ARBA00023125"/>
    </source>
</evidence>
<keyword evidence="1 3" id="KW-0597">Phosphoprotein</keyword>
<dbReference type="PROSITE" id="PS50043">
    <property type="entry name" value="HTH_LUXR_2"/>
    <property type="match status" value="1"/>
</dbReference>
<feature type="domain" description="HTH luxR-type" evidence="4">
    <location>
        <begin position="135"/>
        <end position="200"/>
    </location>
</feature>
<evidence type="ECO:0000259" key="5">
    <source>
        <dbReference type="PROSITE" id="PS50110"/>
    </source>
</evidence>
<dbReference type="InterPro" id="IPR016032">
    <property type="entry name" value="Sig_transdc_resp-reg_C-effctor"/>
</dbReference>
<protein>
    <submittedName>
        <fullName evidence="6">Response regulator transcription factor</fullName>
    </submittedName>
</protein>
<comment type="caution">
    <text evidence="6">The sequence shown here is derived from an EMBL/GenBank/DDBJ whole genome shotgun (WGS) entry which is preliminary data.</text>
</comment>
<dbReference type="InterPro" id="IPR036388">
    <property type="entry name" value="WH-like_DNA-bd_sf"/>
</dbReference>
<reference evidence="6 7" key="1">
    <citation type="submission" date="2020-02" db="EMBL/GenBank/DDBJ databases">
        <title>Ideonella bacterium strain TBM-1.</title>
        <authorList>
            <person name="Chen W.-M."/>
        </authorList>
    </citation>
    <scope>NUCLEOTIDE SEQUENCE [LARGE SCALE GENOMIC DNA]</scope>
    <source>
        <strain evidence="6 7">TBM-1</strain>
    </source>
</reference>
<dbReference type="PROSITE" id="PS50110">
    <property type="entry name" value="RESPONSE_REGULATORY"/>
    <property type="match status" value="1"/>
</dbReference>
<dbReference type="AlphaFoldDB" id="A0A7C9PKI7"/>
<dbReference type="SUPFAM" id="SSF52172">
    <property type="entry name" value="CheY-like"/>
    <property type="match status" value="1"/>
</dbReference>
<dbReference type="PRINTS" id="PR00038">
    <property type="entry name" value="HTHLUXR"/>
</dbReference>
<dbReference type="Pfam" id="PF00196">
    <property type="entry name" value="GerE"/>
    <property type="match status" value="1"/>
</dbReference>
<dbReference type="InterPro" id="IPR001789">
    <property type="entry name" value="Sig_transdc_resp-reg_receiver"/>
</dbReference>
<accession>A0A7C9PKI7</accession>
<dbReference type="GO" id="GO:0000160">
    <property type="term" value="P:phosphorelay signal transduction system"/>
    <property type="evidence" value="ECO:0007669"/>
    <property type="project" value="InterPro"/>
</dbReference>
<dbReference type="Gene3D" id="3.40.50.2300">
    <property type="match status" value="1"/>
</dbReference>
<keyword evidence="7" id="KW-1185">Reference proteome</keyword>
<dbReference type="InterPro" id="IPR058245">
    <property type="entry name" value="NreC/VraR/RcsB-like_REC"/>
</dbReference>
<feature type="domain" description="Response regulatory" evidence="5">
    <location>
        <begin position="2"/>
        <end position="119"/>
    </location>
</feature>
<dbReference type="CDD" id="cd17535">
    <property type="entry name" value="REC_NarL-like"/>
    <property type="match status" value="1"/>
</dbReference>
<evidence type="ECO:0000313" key="6">
    <source>
        <dbReference type="EMBL" id="NDY93332.1"/>
    </source>
</evidence>
<proteinExistence type="predicted"/>
<sequence>MKILLIDDHSLFREGLELLLQRLDPRMQVVHAATLEAGLAHLQATSPPDLVCTDLNLPGVSGLTALVRVHEVAPDVPVVVLAGGEDPAVVRQAIEQGALGYIPKSHDSVDLSKALAQVLQGGVYLPALALASEYQEEQQPNFTPRQREVLLRLVQGKSNKTIARELGISDTTVKTHVAVVLQVLGVHSRAQAVYAVARMGLRLAELPAVA</sequence>
<dbReference type="EMBL" id="JAAGOH010000033">
    <property type="protein sequence ID" value="NDY93332.1"/>
    <property type="molecule type" value="Genomic_DNA"/>
</dbReference>
<dbReference type="GO" id="GO:0003677">
    <property type="term" value="F:DNA binding"/>
    <property type="evidence" value="ECO:0007669"/>
    <property type="project" value="UniProtKB-KW"/>
</dbReference>
<evidence type="ECO:0000256" key="3">
    <source>
        <dbReference type="PROSITE-ProRule" id="PRU00169"/>
    </source>
</evidence>
<dbReference type="GO" id="GO:0006355">
    <property type="term" value="P:regulation of DNA-templated transcription"/>
    <property type="evidence" value="ECO:0007669"/>
    <property type="project" value="InterPro"/>
</dbReference>
<evidence type="ECO:0000256" key="1">
    <source>
        <dbReference type="ARBA" id="ARBA00022553"/>
    </source>
</evidence>
<evidence type="ECO:0000259" key="4">
    <source>
        <dbReference type="PROSITE" id="PS50043"/>
    </source>
</evidence>
<dbReference type="CDD" id="cd06170">
    <property type="entry name" value="LuxR_C_like"/>
    <property type="match status" value="1"/>
</dbReference>
<dbReference type="Pfam" id="PF00072">
    <property type="entry name" value="Response_reg"/>
    <property type="match status" value="1"/>
</dbReference>
<gene>
    <name evidence="6" type="ORF">G3A44_19235</name>
</gene>
<evidence type="ECO:0000313" key="7">
    <source>
        <dbReference type="Proteomes" id="UP000484255"/>
    </source>
</evidence>
<dbReference type="RefSeq" id="WP_163459372.1">
    <property type="nucleotide sequence ID" value="NZ_JAAGOH010000033.1"/>
</dbReference>
<name>A0A7C9PKI7_9BURK</name>
<dbReference type="InterPro" id="IPR000792">
    <property type="entry name" value="Tscrpt_reg_LuxR_C"/>
</dbReference>
<dbReference type="SMART" id="SM00421">
    <property type="entry name" value="HTH_LUXR"/>
    <property type="match status" value="1"/>
</dbReference>
<organism evidence="6 7">
    <name type="scientific">Ideonella livida</name>
    <dbReference type="NCBI Taxonomy" id="2707176"/>
    <lineage>
        <taxon>Bacteria</taxon>
        <taxon>Pseudomonadati</taxon>
        <taxon>Pseudomonadota</taxon>
        <taxon>Betaproteobacteria</taxon>
        <taxon>Burkholderiales</taxon>
        <taxon>Sphaerotilaceae</taxon>
        <taxon>Ideonella</taxon>
    </lineage>
</organism>
<dbReference type="InterPro" id="IPR051015">
    <property type="entry name" value="EvgA-like"/>
</dbReference>
<dbReference type="PANTHER" id="PTHR45566">
    <property type="entry name" value="HTH-TYPE TRANSCRIPTIONAL REGULATOR YHJB-RELATED"/>
    <property type="match status" value="1"/>
</dbReference>
<keyword evidence="2" id="KW-0238">DNA-binding</keyword>
<dbReference type="Gene3D" id="1.10.10.10">
    <property type="entry name" value="Winged helix-like DNA-binding domain superfamily/Winged helix DNA-binding domain"/>
    <property type="match status" value="1"/>
</dbReference>